<dbReference type="CDD" id="cd07938">
    <property type="entry name" value="DRE_TIM_HMGL"/>
    <property type="match status" value="1"/>
</dbReference>
<keyword evidence="4" id="KW-0479">Metal-binding</keyword>
<accession>J4UBL9</accession>
<dbReference type="GO" id="GO:0046951">
    <property type="term" value="P:ketone body biosynthetic process"/>
    <property type="evidence" value="ECO:0007669"/>
    <property type="project" value="TreeGrafter"/>
</dbReference>
<dbReference type="KEGG" id="tasa:A1Q1_02699"/>
<evidence type="ECO:0000256" key="5">
    <source>
        <dbReference type="ARBA" id="ARBA00023239"/>
    </source>
</evidence>
<dbReference type="Pfam" id="PF00682">
    <property type="entry name" value="HMGL-like"/>
    <property type="match status" value="1"/>
</dbReference>
<dbReference type="AlphaFoldDB" id="J4UBL9"/>
<evidence type="ECO:0000256" key="2">
    <source>
        <dbReference type="ARBA" id="ARBA00009405"/>
    </source>
</evidence>
<comment type="pathway">
    <text evidence="1">Metabolic intermediate metabolism; (S)-3-hydroxy-3-methylglutaryl-CoA degradation; acetoacetate from (S)-3-hydroxy-3-methylglutaryl-CoA: step 1/1.</text>
</comment>
<dbReference type="GeneID" id="25986212"/>
<evidence type="ECO:0000259" key="7">
    <source>
        <dbReference type="PROSITE" id="PS50991"/>
    </source>
</evidence>
<reference evidence="8 9" key="1">
    <citation type="journal article" date="2012" name="Eukaryot. Cell">
        <title>Draft genome sequence of CBS 2479, the standard type strain of Trichosporon asahii.</title>
        <authorList>
            <person name="Yang R.Y."/>
            <person name="Li H.T."/>
            <person name="Zhu H."/>
            <person name="Zhou G.P."/>
            <person name="Wang M."/>
            <person name="Wang L."/>
        </authorList>
    </citation>
    <scope>NUCLEOTIDE SEQUENCE [LARGE SCALE GENOMIC DNA]</scope>
    <source>
        <strain evidence="9">ATCC 90039 / CBS 2479 / JCM 2466 / KCTC 7840 / NCYC 2677 / UAMH 7654</strain>
    </source>
</reference>
<organism evidence="8 9">
    <name type="scientific">Trichosporon asahii var. asahii (strain ATCC 90039 / CBS 2479 / JCM 2466 / KCTC 7840 / NBRC 103889/ NCYC 2677 / UAMH 7654)</name>
    <name type="common">Yeast</name>
    <dbReference type="NCBI Taxonomy" id="1186058"/>
    <lineage>
        <taxon>Eukaryota</taxon>
        <taxon>Fungi</taxon>
        <taxon>Dikarya</taxon>
        <taxon>Basidiomycota</taxon>
        <taxon>Agaricomycotina</taxon>
        <taxon>Tremellomycetes</taxon>
        <taxon>Trichosporonales</taxon>
        <taxon>Trichosporonaceae</taxon>
        <taxon>Trichosporon</taxon>
    </lineage>
</organism>
<dbReference type="GO" id="GO:0046872">
    <property type="term" value="F:metal ion binding"/>
    <property type="evidence" value="ECO:0007669"/>
    <property type="project" value="UniProtKB-KW"/>
</dbReference>
<dbReference type="InterPro" id="IPR043594">
    <property type="entry name" value="HMGL"/>
</dbReference>
<dbReference type="RefSeq" id="XP_014179435.1">
    <property type="nucleotide sequence ID" value="XM_014323960.1"/>
</dbReference>
<feature type="domain" description="Pyruvate carboxyltransferase" evidence="7">
    <location>
        <begin position="256"/>
        <end position="543"/>
    </location>
</feature>
<proteinExistence type="inferred from homology"/>
<dbReference type="FunFam" id="3.20.20.70:FF:000071">
    <property type="entry name" value="Hydroxymethylglutaryl-CoA lyase"/>
    <property type="match status" value="1"/>
</dbReference>
<evidence type="ECO:0000256" key="4">
    <source>
        <dbReference type="ARBA" id="ARBA00022723"/>
    </source>
</evidence>
<dbReference type="InterPro" id="IPR013785">
    <property type="entry name" value="Aldolase_TIM"/>
</dbReference>
<dbReference type="HOGENOM" id="CLU_471073_0_0_1"/>
<dbReference type="InterPro" id="IPR000891">
    <property type="entry name" value="PYR_CT"/>
</dbReference>
<dbReference type="UniPathway" id="UPA00896">
    <property type="reaction ID" value="UER00863"/>
</dbReference>
<dbReference type="SUPFAM" id="SSF51569">
    <property type="entry name" value="Aldolase"/>
    <property type="match status" value="1"/>
</dbReference>
<dbReference type="PROSITE" id="PS50991">
    <property type="entry name" value="PYR_CT"/>
    <property type="match status" value="1"/>
</dbReference>
<dbReference type="Gene3D" id="3.20.20.70">
    <property type="entry name" value="Aldolase class I"/>
    <property type="match status" value="1"/>
</dbReference>
<protein>
    <recommendedName>
        <fullName evidence="3">hydroxymethylglutaryl-CoA lyase</fullName>
        <ecNumber evidence="3">4.1.3.4</ecNumber>
    </recommendedName>
</protein>
<dbReference type="EC" id="4.1.3.4" evidence="3"/>
<dbReference type="PANTHER" id="PTHR42738">
    <property type="entry name" value="HYDROXYMETHYLGLUTARYL-COA LYASE"/>
    <property type="match status" value="1"/>
</dbReference>
<dbReference type="GO" id="GO:0004419">
    <property type="term" value="F:hydroxymethylglutaryl-CoA lyase activity"/>
    <property type="evidence" value="ECO:0007669"/>
    <property type="project" value="UniProtKB-EC"/>
</dbReference>
<dbReference type="EMBL" id="ALBS01000207">
    <property type="protein sequence ID" value="EJT48280.1"/>
    <property type="molecule type" value="Genomic_DNA"/>
</dbReference>
<evidence type="ECO:0000313" key="8">
    <source>
        <dbReference type="EMBL" id="EJT48280.1"/>
    </source>
</evidence>
<dbReference type="Proteomes" id="UP000002748">
    <property type="component" value="Unassembled WGS sequence"/>
</dbReference>
<evidence type="ECO:0000256" key="6">
    <source>
        <dbReference type="ARBA" id="ARBA00049877"/>
    </source>
</evidence>
<name>J4UBL9_TRIAS</name>
<evidence type="ECO:0000256" key="1">
    <source>
        <dbReference type="ARBA" id="ARBA00005143"/>
    </source>
</evidence>
<dbReference type="OrthoDB" id="1905920at2759"/>
<sequence length="579" mass="62819">MLPRFRFCEVATSGAFNVIKQLLITMTCAYTWTEQDREHLAVETPLHHLRDAVREGPEGHPGSGKGTCRYTIQEGGREETPEHDDEQGSGAFDEEKLRWALSQINNGQRHAFHFVLHSGRKLGGRLPKYVLPHRVQCNLTLALSQVSDIGGKFRIFQSVGSRPSRVRSARHGRLAGIRPWSNSYMYLMPVARPFNQSTSHILPPSPSSSSSTTMMFPAVRATTGRHALLSVRGSIPLSRALRPLSTAVNPSGDNFVRIVEVAPRDGLQNIPPPAIPTAVKKELVERLLNCGLRTVEVGSFVRPDRVPQMADTPQLLPSLPSLNAKVEGEPIHYPVLVPNMRGLEGLLALEEKEQSSRSGVPLTNEVAVFVSATEPFSMANNNATVEKVLSGLPNVIEKATANGYRVRGYVSCVMTDPYAGPTAPEDVVKVAQRLLDMGCYEVSLGDTTGEGNPKAWVSLWQALIDAGVPVEKMAAHCHDTFSMALPSILALLPLGLRIVDSSLAGLGGCPYSPGATGNVATEDVVYALHKLGFQTGVDLDKLVESGNWLSETIEVKNESKVGRAIGARQALRKAKAAKM</sequence>
<dbReference type="GO" id="GO:0006552">
    <property type="term" value="P:L-leucine catabolic process"/>
    <property type="evidence" value="ECO:0007669"/>
    <property type="project" value="TreeGrafter"/>
</dbReference>
<evidence type="ECO:0000313" key="9">
    <source>
        <dbReference type="Proteomes" id="UP000002748"/>
    </source>
</evidence>
<comment type="similarity">
    <text evidence="2">Belongs to the HMG-CoA lyase family.</text>
</comment>
<dbReference type="NCBIfam" id="NF004283">
    <property type="entry name" value="PRK05692.1"/>
    <property type="match status" value="1"/>
</dbReference>
<gene>
    <name evidence="8" type="ORF">A1Q1_02699</name>
</gene>
<evidence type="ECO:0000256" key="3">
    <source>
        <dbReference type="ARBA" id="ARBA00012910"/>
    </source>
</evidence>
<dbReference type="PANTHER" id="PTHR42738:SF7">
    <property type="entry name" value="HYDROXYMETHYLGLUTARYL-COA LYASE"/>
    <property type="match status" value="1"/>
</dbReference>
<comment type="catalytic activity">
    <reaction evidence="6">
        <text>(3S)-3-hydroxy-3-methylglutaryl-CoA = acetoacetate + acetyl-CoA</text>
        <dbReference type="Rhea" id="RHEA:24404"/>
        <dbReference type="ChEBI" id="CHEBI:13705"/>
        <dbReference type="ChEBI" id="CHEBI:43074"/>
        <dbReference type="ChEBI" id="CHEBI:57288"/>
        <dbReference type="EC" id="4.1.3.4"/>
    </reaction>
</comment>
<keyword evidence="5" id="KW-0456">Lyase</keyword>
<comment type="caution">
    <text evidence="8">The sequence shown here is derived from an EMBL/GenBank/DDBJ whole genome shotgun (WGS) entry which is preliminary data.</text>
</comment>
<dbReference type="VEuPathDB" id="FungiDB:A1Q1_02699"/>